<feature type="domain" description="DUF5801" evidence="2">
    <location>
        <begin position="130"/>
        <end position="218"/>
    </location>
</feature>
<dbReference type="Proteomes" id="UP000787568">
    <property type="component" value="Unassembled WGS sequence"/>
</dbReference>
<organism evidence="3 4">
    <name type="scientific">Pseudomonas chlororaphis subsp. aurantiaca</name>
    <dbReference type="NCBI Taxonomy" id="86192"/>
    <lineage>
        <taxon>Bacteria</taxon>
        <taxon>Pseudomonadati</taxon>
        <taxon>Pseudomonadota</taxon>
        <taxon>Gammaproteobacteria</taxon>
        <taxon>Pseudomonadales</taxon>
        <taxon>Pseudomonadaceae</taxon>
        <taxon>Pseudomonas</taxon>
    </lineage>
</organism>
<dbReference type="AlphaFoldDB" id="A0AAJ0ZQK7"/>
<feature type="region of interest" description="Disordered" evidence="1">
    <location>
        <begin position="269"/>
        <end position="301"/>
    </location>
</feature>
<sequence>MTTPQSPTTDLTADTPTDLYPVFPSNDPLTTTALADGAPLVAATGVDVALDETAGLQNATATSDPAGDTDDDDILLTALPSAFATRLTALGAGTATDAALSGYTGAVGDTGSNAFTLNLAPGAINVDISFTDSLGAALNGLDSGLDTLDGTSILLYTDTDNNILLGRAGGPDGAIVFAAYIEETGSPLSGGKIWTVEYQPLKHPDASNPDDALNLLNKVFIGASQDLTFNLANAPSGQNLFLMFTKANPTVVDDGGVLRISDPTIIATGKDPADQSSGVNISTGDTINTSQAGGPTTFGTNSQMITEQEGIRFTFVTGARQDVTIPNLDQNEADVEANIDFTAMFNAKAANFDIVQLQSGKSAVVKISAFNTAVESGASFVNGYANDTSVAITNVRVINIATGLVIENSDGSVNDPSIAISFSGGVATVTGVKAGYQIEYTTAADHNRVLVENGAALDAKGNTHADFDIGGLTLRQASTTTAEIGSHMIFEDDGPTLAFGNLIGTGTDHAQQGYWNMAAGADGLGVTGLDISLVNDQFTLVRPDNTTTIGTGTLVEQSPSPDGNGAYQFAGTLTGDFDNNAATADTTVHYTLTANANGTYALDLQEGFRSTVVLSSADGSLAAGGPDPVRTLIIGSEDVVFFAANPLAPQTGDNSILTGIGLGAPDPTEAQLQTNPLPSFIGSSTMNVSTSGIGVANNNLEGNTTAGINAGDESFVINPETLLTSMKIFIDNSVQGYNPATEELYYTAYYEDGTTSGAPIKVQAADLHAEAGGQTSFTVQWDGSHLIDAVQLTMGLGTVKVPVIQFIKETQSLASDIQLAFNATTTDKDGDTATSAFDAKLFANDPSDQTFDFRLVGTTGEHDAFNIDLSVTENQYQVSGFDAGPGQRDAVVLIGDPGAVVQSINNADTDSIVTIAETGGQVTTITLVGVDLLNTDIVLASV</sequence>
<evidence type="ECO:0000256" key="1">
    <source>
        <dbReference type="SAM" id="MobiDB-lite"/>
    </source>
</evidence>
<proteinExistence type="predicted"/>
<evidence type="ECO:0000259" key="2">
    <source>
        <dbReference type="Pfam" id="PF19116"/>
    </source>
</evidence>
<dbReference type="Pfam" id="PF19116">
    <property type="entry name" value="DUF5801"/>
    <property type="match status" value="1"/>
</dbReference>
<dbReference type="InterPro" id="IPR043824">
    <property type="entry name" value="DUF5801"/>
</dbReference>
<feature type="compositionally biased region" description="Polar residues" evidence="1">
    <location>
        <begin position="274"/>
        <end position="301"/>
    </location>
</feature>
<protein>
    <recommendedName>
        <fullName evidence="2">DUF5801 domain-containing protein</fullName>
    </recommendedName>
</protein>
<evidence type="ECO:0000313" key="4">
    <source>
        <dbReference type="Proteomes" id="UP000787568"/>
    </source>
</evidence>
<dbReference type="EMBL" id="JAEEFW010000010">
    <property type="protein sequence ID" value="MBU4636611.1"/>
    <property type="molecule type" value="Genomic_DNA"/>
</dbReference>
<reference evidence="3" key="1">
    <citation type="submission" date="2020-12" db="EMBL/GenBank/DDBJ databases">
        <title>Generalized mutagenesis with transposon Tn5. A laboratory procedure for the identification of genes responsible for a bacterial phenotype and its regulation, illustrated with phenazine production in Pseudomonas chlororaphis.</title>
        <authorList>
            <person name="Muzio F."/>
            <person name="Sobrero P."/>
            <person name="Agaras B."/>
            <person name="Valverde C."/>
        </authorList>
    </citation>
    <scope>NUCLEOTIDE SEQUENCE</scope>
    <source>
        <strain evidence="3">SMMP3</strain>
    </source>
</reference>
<dbReference type="RefSeq" id="WP_216311487.1">
    <property type="nucleotide sequence ID" value="NZ_JAEEFW010000010.1"/>
</dbReference>
<evidence type="ECO:0000313" key="3">
    <source>
        <dbReference type="EMBL" id="MBU4636611.1"/>
    </source>
</evidence>
<name>A0AAJ0ZQK7_9PSED</name>
<gene>
    <name evidence="3" type="ORF">I8747_27735</name>
</gene>
<comment type="caution">
    <text evidence="3">The sequence shown here is derived from an EMBL/GenBank/DDBJ whole genome shotgun (WGS) entry which is preliminary data.</text>
</comment>
<accession>A0AAJ0ZQK7</accession>